<gene>
    <name evidence="4" type="primary">LOC111357778</name>
</gene>
<keyword evidence="2" id="KW-0812">Transmembrane</keyword>
<feature type="compositionally biased region" description="Basic and acidic residues" evidence="1">
    <location>
        <begin position="327"/>
        <end position="347"/>
    </location>
</feature>
<keyword evidence="3" id="KW-1185">Reference proteome</keyword>
<feature type="compositionally biased region" description="Basic and acidic residues" evidence="1">
    <location>
        <begin position="753"/>
        <end position="771"/>
    </location>
</feature>
<dbReference type="InterPro" id="IPR004345">
    <property type="entry name" value="TB2_DP1_HVA22"/>
</dbReference>
<dbReference type="AlphaFoldDB" id="A0A9J7EH24"/>
<dbReference type="GO" id="GO:0008017">
    <property type="term" value="F:microtubule binding"/>
    <property type="evidence" value="ECO:0007669"/>
    <property type="project" value="TreeGrafter"/>
</dbReference>
<keyword evidence="2" id="KW-0472">Membrane</keyword>
<feature type="region of interest" description="Disordered" evidence="1">
    <location>
        <begin position="275"/>
        <end position="358"/>
    </location>
</feature>
<evidence type="ECO:0000256" key="2">
    <source>
        <dbReference type="SAM" id="Phobius"/>
    </source>
</evidence>
<dbReference type="Proteomes" id="UP000301870">
    <property type="component" value="Chromosome 25"/>
</dbReference>
<dbReference type="GeneID" id="111357778"/>
<dbReference type="PANTHER" id="PTHR12300">
    <property type="entry name" value="HVA22-LIKE PROTEINS"/>
    <property type="match status" value="1"/>
</dbReference>
<organism evidence="3 4">
    <name type="scientific">Spodoptera litura</name>
    <name type="common">Asian cotton leafworm</name>
    <dbReference type="NCBI Taxonomy" id="69820"/>
    <lineage>
        <taxon>Eukaryota</taxon>
        <taxon>Metazoa</taxon>
        <taxon>Ecdysozoa</taxon>
        <taxon>Arthropoda</taxon>
        <taxon>Hexapoda</taxon>
        <taxon>Insecta</taxon>
        <taxon>Pterygota</taxon>
        <taxon>Neoptera</taxon>
        <taxon>Endopterygota</taxon>
        <taxon>Lepidoptera</taxon>
        <taxon>Glossata</taxon>
        <taxon>Ditrysia</taxon>
        <taxon>Noctuoidea</taxon>
        <taxon>Noctuidae</taxon>
        <taxon>Amphipyrinae</taxon>
        <taxon>Spodoptera</taxon>
    </lineage>
</organism>
<dbReference type="GO" id="GO:0071786">
    <property type="term" value="P:endoplasmic reticulum tubular network organization"/>
    <property type="evidence" value="ECO:0007669"/>
    <property type="project" value="TreeGrafter"/>
</dbReference>
<sequence length="826" mass="91826">MAVGRATGNRDDSSRLPPLSLGLSSVRFIVNKLEAEYARVTAADTFESCQELVKYDPNIDEGYDDYDDSLLGQPRGQVWNRFVTNLGLALSKCIPSVSFGNFGLFAITTGFFAPKMITYLVVYPFCRLVFGTLYPAYASYKAVRTKNLKEYVKWMMYWIVFALFTCTETFTDVFLSWFPFYYEVKIVLVLWLLSPATKGSSILYRKFVHPALCRREQEIDEYIAKAKDQGYHTVLNLGTKGVNYATTVIMQTAIKGGGGLVQQIRKSYSLSDLTECEPREERGSDEADDVLAEPRLLRRGGKSGFSTRRSASESNSRSPMYFPEVEVDVRPRPRADEPDFSHIKSTEDISSGYSSADNSASLTRTASLGAGARARGRTTRTTVTTIKRPQAAEENEVIIEELHDDDSFEYSNMPALINLPSPLYLSHTQPPFIYQYVGDQVKILQVLGNYPFAANVNNQTNNNTDHWDQKEVISEEASVISSVDRDNANNKSSKEVIKSKESDVVSDIPVASQPKDNNDDQSSSNNEDAVFETALDNNDKESVDREMKGAITTILDEHTDATSLDTYINDNDSAESDDEASFGTPEDSPKSKRKIPKGKYGKSKAPPPPPKVDAEDVAHNDIKETFSKSETDTALKMATSQESLNDIVNKLPNTTIKESGSSKNLQIVNPIAENKKRHKSKSPARVPKGNSSGLGKLLQLPGKFAFWHKTEEKPKVDETSTSSDDHSRRSSTIERGVDDFQDCTELNTDVGTDEVKPNDVPQIKKSDDQISFKDASGLDEEVLSQNIIDKSDALQKLIEAKIAGHPEYKFISLHEETPTSSKSTDV</sequence>
<feature type="region of interest" description="Disordered" evidence="1">
    <location>
        <begin position="565"/>
        <end position="618"/>
    </location>
</feature>
<feature type="transmembrane region" description="Helical" evidence="2">
    <location>
        <begin position="157"/>
        <end position="180"/>
    </location>
</feature>
<keyword evidence="2" id="KW-1133">Transmembrane helix</keyword>
<reference evidence="4" key="1">
    <citation type="submission" date="2025-08" db="UniProtKB">
        <authorList>
            <consortium name="RefSeq"/>
        </authorList>
    </citation>
    <scope>IDENTIFICATION</scope>
    <source>
        <strain evidence="4">Ishihara</strain>
        <tissue evidence="4">Whole body</tissue>
    </source>
</reference>
<feature type="compositionally biased region" description="Basic and acidic residues" evidence="1">
    <location>
        <begin position="483"/>
        <end position="503"/>
    </location>
</feature>
<feature type="region of interest" description="Disordered" evidence="1">
    <location>
        <begin position="481"/>
        <end position="526"/>
    </location>
</feature>
<dbReference type="OrthoDB" id="10009287at2759"/>
<evidence type="ECO:0000256" key="1">
    <source>
        <dbReference type="SAM" id="MobiDB-lite"/>
    </source>
</evidence>
<feature type="compositionally biased region" description="Polar residues" evidence="1">
    <location>
        <begin position="654"/>
        <end position="667"/>
    </location>
</feature>
<dbReference type="GO" id="GO:0005789">
    <property type="term" value="C:endoplasmic reticulum membrane"/>
    <property type="evidence" value="ECO:0007669"/>
    <property type="project" value="TreeGrafter"/>
</dbReference>
<feature type="region of interest" description="Disordered" evidence="1">
    <location>
        <begin position="654"/>
        <end position="771"/>
    </location>
</feature>
<feature type="compositionally biased region" description="Basic and acidic residues" evidence="1">
    <location>
        <begin position="276"/>
        <end position="285"/>
    </location>
</feature>
<feature type="compositionally biased region" description="Basic residues" evidence="1">
    <location>
        <begin position="591"/>
        <end position="602"/>
    </location>
</feature>
<feature type="transmembrane region" description="Helical" evidence="2">
    <location>
        <begin position="93"/>
        <end position="113"/>
    </location>
</feature>
<dbReference type="Pfam" id="PF03134">
    <property type="entry name" value="TB2_DP1_HVA22"/>
    <property type="match status" value="1"/>
</dbReference>
<evidence type="ECO:0000313" key="3">
    <source>
        <dbReference type="Proteomes" id="UP000301870"/>
    </source>
</evidence>
<dbReference type="KEGG" id="sliu:111357778"/>
<accession>A0A9J7EH24</accession>
<feature type="compositionally biased region" description="Polar residues" evidence="1">
    <location>
        <begin position="304"/>
        <end position="318"/>
    </location>
</feature>
<evidence type="ECO:0000313" key="4">
    <source>
        <dbReference type="RefSeq" id="XP_022828352.1"/>
    </source>
</evidence>
<proteinExistence type="predicted"/>
<dbReference type="PANTHER" id="PTHR12300:SF117">
    <property type="entry name" value="LP05237P-RELATED"/>
    <property type="match status" value="1"/>
</dbReference>
<dbReference type="GO" id="GO:0071782">
    <property type="term" value="C:endoplasmic reticulum tubular network"/>
    <property type="evidence" value="ECO:0007669"/>
    <property type="project" value="TreeGrafter"/>
</dbReference>
<dbReference type="RefSeq" id="XP_022828352.1">
    <property type="nucleotide sequence ID" value="XM_022972584.1"/>
</dbReference>
<protein>
    <submittedName>
        <fullName evidence="4">Uncharacterized protein LOC111357778</fullName>
    </submittedName>
</protein>
<name>A0A9J7EH24_SPOLT</name>
<dbReference type="GO" id="GO:0005881">
    <property type="term" value="C:cytoplasmic microtubule"/>
    <property type="evidence" value="ECO:0007669"/>
    <property type="project" value="TreeGrafter"/>
</dbReference>
<feature type="transmembrane region" description="Helical" evidence="2">
    <location>
        <begin position="119"/>
        <end position="137"/>
    </location>
</feature>
<feature type="compositionally biased region" description="Basic and acidic residues" evidence="1">
    <location>
        <begin position="708"/>
        <end position="738"/>
    </location>
</feature>